<dbReference type="EMBL" id="JAFBDZ010000009">
    <property type="protein sequence ID" value="MBM7588262.1"/>
    <property type="molecule type" value="Genomic_DNA"/>
</dbReference>
<comment type="caution">
    <text evidence="2">The sequence shown here is derived from an EMBL/GenBank/DDBJ whole genome shotgun (WGS) entry which is preliminary data.</text>
</comment>
<dbReference type="Proteomes" id="UP001646157">
    <property type="component" value="Unassembled WGS sequence"/>
</dbReference>
<proteinExistence type="predicted"/>
<sequence length="268" mass="31785">MNLEVLKPRANKHKKWLENKVIINPFSYDINDVSYYLVIYKRGDKFKGYTVISDSSFSETDAKIAFEKLVVFTVFGNKFFEIEKSKIKLSPKFFYNISEIIDNHLQSNQKNNYLLKGREVLLELGDLLRELQDHIQNYIRHYDDVILKTNKIDESEFEIIYETLSHINRIQYLQGRTFLDSFSDLKNMQSEMKKLNLDKQLTQEQKVSLKELLSGTKETEQSIKAFDTEKEIAHLPVEEQTKIIVEELKEVGRKKLPRYKQDLRYPKI</sequence>
<evidence type="ECO:0000313" key="2">
    <source>
        <dbReference type="EMBL" id="MBM7588262.1"/>
    </source>
</evidence>
<keyword evidence="1" id="KW-0175">Coiled coil</keyword>
<feature type="coiled-coil region" evidence="1">
    <location>
        <begin position="185"/>
        <end position="212"/>
    </location>
</feature>
<organism evidence="2 3">
    <name type="scientific">Rossellomorea pakistanensis</name>
    <dbReference type="NCBI Taxonomy" id="992288"/>
    <lineage>
        <taxon>Bacteria</taxon>
        <taxon>Bacillati</taxon>
        <taxon>Bacillota</taxon>
        <taxon>Bacilli</taxon>
        <taxon>Bacillales</taxon>
        <taxon>Bacillaceae</taxon>
        <taxon>Rossellomorea</taxon>
    </lineage>
</organism>
<name>A0ABS2NK70_9BACI</name>
<gene>
    <name evidence="2" type="ORF">JOC86_004859</name>
</gene>
<dbReference type="RefSeq" id="WP_205175976.1">
    <property type="nucleotide sequence ID" value="NZ_JAFBDZ010000009.1"/>
</dbReference>
<keyword evidence="3" id="KW-1185">Reference proteome</keyword>
<protein>
    <submittedName>
        <fullName evidence="2">Uncharacterized protein</fullName>
    </submittedName>
</protein>
<reference evidence="2 3" key="1">
    <citation type="submission" date="2021-01" db="EMBL/GenBank/DDBJ databases">
        <title>Genomic Encyclopedia of Type Strains, Phase IV (KMG-IV): sequencing the most valuable type-strain genomes for metagenomic binning, comparative biology and taxonomic classification.</title>
        <authorList>
            <person name="Goeker M."/>
        </authorList>
    </citation>
    <scope>NUCLEOTIDE SEQUENCE [LARGE SCALE GENOMIC DNA]</scope>
    <source>
        <strain evidence="2 3">DSM 24834</strain>
    </source>
</reference>
<evidence type="ECO:0000313" key="3">
    <source>
        <dbReference type="Proteomes" id="UP001646157"/>
    </source>
</evidence>
<evidence type="ECO:0000256" key="1">
    <source>
        <dbReference type="SAM" id="Coils"/>
    </source>
</evidence>
<accession>A0ABS2NK70</accession>